<dbReference type="InterPro" id="IPR003732">
    <property type="entry name" value="Daa-tRNA_deacyls_DTD"/>
</dbReference>
<evidence type="ECO:0000256" key="2">
    <source>
        <dbReference type="HAMAP-Rule" id="MF_00518"/>
    </source>
</evidence>
<comment type="catalytic activity">
    <reaction evidence="2">
        <text>a D-aminoacyl-tRNA + H2O = a tRNA + a D-alpha-amino acid + H(+)</text>
        <dbReference type="Rhea" id="RHEA:13953"/>
        <dbReference type="Rhea" id="RHEA-COMP:10123"/>
        <dbReference type="Rhea" id="RHEA-COMP:10124"/>
        <dbReference type="ChEBI" id="CHEBI:15377"/>
        <dbReference type="ChEBI" id="CHEBI:15378"/>
        <dbReference type="ChEBI" id="CHEBI:59871"/>
        <dbReference type="ChEBI" id="CHEBI:78442"/>
        <dbReference type="ChEBI" id="CHEBI:79333"/>
        <dbReference type="EC" id="3.1.1.96"/>
    </reaction>
</comment>
<dbReference type="CDD" id="cd00563">
    <property type="entry name" value="Dtyr_deacylase"/>
    <property type="match status" value="1"/>
</dbReference>
<reference evidence="3 4" key="1">
    <citation type="journal article" date="2016" name="Nat. Commun.">
        <title>Thousands of microbial genomes shed light on interconnected biogeochemical processes in an aquifer system.</title>
        <authorList>
            <person name="Anantharaman K."/>
            <person name="Brown C.T."/>
            <person name="Hug L.A."/>
            <person name="Sharon I."/>
            <person name="Castelle C.J."/>
            <person name="Probst A.J."/>
            <person name="Thomas B.C."/>
            <person name="Singh A."/>
            <person name="Wilkins M.J."/>
            <person name="Karaoz U."/>
            <person name="Brodie E.L."/>
            <person name="Williams K.H."/>
            <person name="Hubbard S.S."/>
            <person name="Banfield J.F."/>
        </authorList>
    </citation>
    <scope>NUCLEOTIDE SEQUENCE [LARGE SCALE GENOMIC DNA]</scope>
</reference>
<dbReference type="GO" id="GO:0019478">
    <property type="term" value="P:D-amino acid catabolic process"/>
    <property type="evidence" value="ECO:0007669"/>
    <property type="project" value="UniProtKB-UniRule"/>
</dbReference>
<dbReference type="FunFam" id="3.50.80.10:FF:000001">
    <property type="entry name" value="D-aminoacyl-tRNA deacylase"/>
    <property type="match status" value="1"/>
</dbReference>
<dbReference type="EC" id="3.1.1.-" evidence="2"/>
<comment type="similarity">
    <text evidence="1 2">Belongs to the DTD family.</text>
</comment>
<dbReference type="GO" id="GO:0051500">
    <property type="term" value="F:D-tyrosyl-tRNA(Tyr) deacylase activity"/>
    <property type="evidence" value="ECO:0007669"/>
    <property type="project" value="TreeGrafter"/>
</dbReference>
<dbReference type="InterPro" id="IPR023509">
    <property type="entry name" value="DTD-like_sf"/>
</dbReference>
<comment type="domain">
    <text evidence="2">A Gly-cisPro motif from one monomer fits into the active site of the other monomer to allow specific chiral rejection of L-amino acids.</text>
</comment>
<comment type="catalytic activity">
    <reaction evidence="2">
        <text>glycyl-tRNA(Ala) + H2O = tRNA(Ala) + glycine + H(+)</text>
        <dbReference type="Rhea" id="RHEA:53744"/>
        <dbReference type="Rhea" id="RHEA-COMP:9657"/>
        <dbReference type="Rhea" id="RHEA-COMP:13640"/>
        <dbReference type="ChEBI" id="CHEBI:15377"/>
        <dbReference type="ChEBI" id="CHEBI:15378"/>
        <dbReference type="ChEBI" id="CHEBI:57305"/>
        <dbReference type="ChEBI" id="CHEBI:78442"/>
        <dbReference type="ChEBI" id="CHEBI:78522"/>
    </reaction>
</comment>
<comment type="function">
    <text evidence="2">An aminoacyl-tRNA editing enzyme that deacylates mischarged D-aminoacyl-tRNAs. Also deacylates mischarged glycyl-tRNA(Ala), protecting cells against glycine mischarging by AlaRS. Acts via tRNA-based rather than protein-based catalysis; rejects L-amino acids rather than detecting D-amino acids in the active site. By recycling D-aminoacyl-tRNA to D-amino acids and free tRNA molecules, this enzyme counteracts the toxicity associated with the formation of D-aminoacyl-tRNA entities in vivo and helps enforce protein L-homochirality.</text>
</comment>
<evidence type="ECO:0000313" key="3">
    <source>
        <dbReference type="EMBL" id="OGW99477.1"/>
    </source>
</evidence>
<keyword evidence="2" id="KW-0963">Cytoplasm</keyword>
<sequence>MRILIQRVKQAYVVMSGKQVSAITKGLLLFVGMSKEDTENDLERLAEKVLSLRIFEDEQGKMNLNIFQAQGEILSVPQFTLYADLRKGNRPGFEEAADPKTAEGLWKKLNDRLRQSGLMVGEGVFGAHMEIELVNDGPVTIWLDSRG</sequence>
<dbReference type="PANTHER" id="PTHR10472">
    <property type="entry name" value="D-TYROSYL-TRNA TYR DEACYLASE"/>
    <property type="match status" value="1"/>
</dbReference>
<dbReference type="PANTHER" id="PTHR10472:SF5">
    <property type="entry name" value="D-AMINOACYL-TRNA DEACYLASE 1"/>
    <property type="match status" value="1"/>
</dbReference>
<feature type="short sequence motif" description="Gly-cisPro motif, important for rejection of L-amino acids" evidence="2">
    <location>
        <begin position="137"/>
        <end position="138"/>
    </location>
</feature>
<dbReference type="GO" id="GO:0106026">
    <property type="term" value="F:Gly-tRNA(Ala) deacylase activity"/>
    <property type="evidence" value="ECO:0007669"/>
    <property type="project" value="UniProtKB-UniRule"/>
</dbReference>
<gene>
    <name evidence="2" type="primary">dtd</name>
    <name evidence="3" type="ORF">A3G33_00985</name>
</gene>
<proteinExistence type="inferred from homology"/>
<dbReference type="EC" id="3.1.1.96" evidence="2"/>
<organism evidence="3 4">
    <name type="scientific">Candidatus Danuiimicrobium aquiferis</name>
    <dbReference type="NCBI Taxonomy" id="1801832"/>
    <lineage>
        <taxon>Bacteria</taxon>
        <taxon>Pseudomonadati</taxon>
        <taxon>Candidatus Omnitrophota</taxon>
        <taxon>Candidatus Danuiimicrobium</taxon>
    </lineage>
</organism>
<keyword evidence="2" id="KW-0694">RNA-binding</keyword>
<dbReference type="SUPFAM" id="SSF69500">
    <property type="entry name" value="DTD-like"/>
    <property type="match status" value="1"/>
</dbReference>
<dbReference type="EMBL" id="MHFR01000005">
    <property type="protein sequence ID" value="OGW99477.1"/>
    <property type="molecule type" value="Genomic_DNA"/>
</dbReference>
<evidence type="ECO:0000313" key="4">
    <source>
        <dbReference type="Proteomes" id="UP000178187"/>
    </source>
</evidence>
<dbReference type="Gene3D" id="3.50.80.10">
    <property type="entry name" value="D-tyrosyl-tRNA(Tyr) deacylase"/>
    <property type="match status" value="1"/>
</dbReference>
<comment type="subunit">
    <text evidence="2">Homodimer.</text>
</comment>
<name>A0A1G1L2X0_9BACT</name>
<dbReference type="Proteomes" id="UP000178187">
    <property type="component" value="Unassembled WGS sequence"/>
</dbReference>
<accession>A0A1G1L2X0</accession>
<dbReference type="HAMAP" id="MF_00518">
    <property type="entry name" value="Deacylase_Dtd"/>
    <property type="match status" value="1"/>
</dbReference>
<protein>
    <recommendedName>
        <fullName evidence="2">D-aminoacyl-tRNA deacylase</fullName>
        <shortName evidence="2">DTD</shortName>
        <ecNumber evidence="2">3.1.1.96</ecNumber>
    </recommendedName>
    <alternativeName>
        <fullName evidence="2">Gly-tRNA(Ala) deacylase</fullName>
        <ecNumber evidence="2">3.1.1.-</ecNumber>
    </alternativeName>
</protein>
<keyword evidence="2" id="KW-0820">tRNA-binding</keyword>
<evidence type="ECO:0000256" key="1">
    <source>
        <dbReference type="ARBA" id="ARBA00009673"/>
    </source>
</evidence>
<dbReference type="GO" id="GO:0043908">
    <property type="term" value="F:Ser(Gly)-tRNA(Ala) hydrolase activity"/>
    <property type="evidence" value="ECO:0007669"/>
    <property type="project" value="UniProtKB-UniRule"/>
</dbReference>
<dbReference type="GO" id="GO:0000049">
    <property type="term" value="F:tRNA binding"/>
    <property type="evidence" value="ECO:0007669"/>
    <property type="project" value="UniProtKB-UniRule"/>
</dbReference>
<dbReference type="NCBIfam" id="TIGR00256">
    <property type="entry name" value="D-aminoacyl-tRNA deacylase"/>
    <property type="match status" value="1"/>
</dbReference>
<comment type="subcellular location">
    <subcellularLocation>
        <location evidence="2">Cytoplasm</location>
    </subcellularLocation>
</comment>
<keyword evidence="2" id="KW-0378">Hydrolase</keyword>
<dbReference type="AlphaFoldDB" id="A0A1G1L2X0"/>
<dbReference type="Pfam" id="PF02580">
    <property type="entry name" value="Tyr_Deacylase"/>
    <property type="match status" value="1"/>
</dbReference>
<comment type="caution">
    <text evidence="3">The sequence shown here is derived from an EMBL/GenBank/DDBJ whole genome shotgun (WGS) entry which is preliminary data.</text>
</comment>
<dbReference type="GO" id="GO:0005737">
    <property type="term" value="C:cytoplasm"/>
    <property type="evidence" value="ECO:0007669"/>
    <property type="project" value="UniProtKB-SubCell"/>
</dbReference>